<comment type="caution">
    <text evidence="3">The sequence shown here is derived from an EMBL/GenBank/DDBJ whole genome shotgun (WGS) entry which is preliminary data.</text>
</comment>
<dbReference type="AlphaFoldDB" id="A0AAV9NYS4"/>
<evidence type="ECO:0000313" key="3">
    <source>
        <dbReference type="EMBL" id="KAK5164052.1"/>
    </source>
</evidence>
<dbReference type="EMBL" id="JAVRRT010000021">
    <property type="protein sequence ID" value="KAK5164052.1"/>
    <property type="molecule type" value="Genomic_DNA"/>
</dbReference>
<dbReference type="PANTHER" id="PTHR47843:SF2">
    <property type="entry name" value="BTB DOMAIN-CONTAINING PROTEIN"/>
    <property type="match status" value="1"/>
</dbReference>
<protein>
    <recommendedName>
        <fullName evidence="2">BTB domain-containing protein</fullName>
    </recommendedName>
</protein>
<gene>
    <name evidence="3" type="ORF">LTR77_010143</name>
</gene>
<evidence type="ECO:0000256" key="1">
    <source>
        <dbReference type="SAM" id="MobiDB-lite"/>
    </source>
</evidence>
<evidence type="ECO:0000259" key="2">
    <source>
        <dbReference type="PROSITE" id="PS50097"/>
    </source>
</evidence>
<feature type="region of interest" description="Disordered" evidence="1">
    <location>
        <begin position="224"/>
        <end position="249"/>
    </location>
</feature>
<proteinExistence type="predicted"/>
<dbReference type="RefSeq" id="XP_064654380.1">
    <property type="nucleotide sequence ID" value="XM_064807366.1"/>
</dbReference>
<accession>A0AAV9NYS4</accession>
<dbReference type="InterPro" id="IPR000210">
    <property type="entry name" value="BTB/POZ_dom"/>
</dbReference>
<keyword evidence="4" id="KW-1185">Reference proteome</keyword>
<organism evidence="3 4">
    <name type="scientific">Saxophila tyrrhenica</name>
    <dbReference type="NCBI Taxonomy" id="1690608"/>
    <lineage>
        <taxon>Eukaryota</taxon>
        <taxon>Fungi</taxon>
        <taxon>Dikarya</taxon>
        <taxon>Ascomycota</taxon>
        <taxon>Pezizomycotina</taxon>
        <taxon>Dothideomycetes</taxon>
        <taxon>Dothideomycetidae</taxon>
        <taxon>Mycosphaerellales</taxon>
        <taxon>Extremaceae</taxon>
        <taxon>Saxophila</taxon>
    </lineage>
</organism>
<reference evidence="3 4" key="1">
    <citation type="submission" date="2023-08" db="EMBL/GenBank/DDBJ databases">
        <title>Black Yeasts Isolated from many extreme environments.</title>
        <authorList>
            <person name="Coleine C."/>
            <person name="Stajich J.E."/>
            <person name="Selbmann L."/>
        </authorList>
    </citation>
    <scope>NUCLEOTIDE SEQUENCE [LARGE SCALE GENOMIC DNA]</scope>
    <source>
        <strain evidence="3 4">CCFEE 5935</strain>
    </source>
</reference>
<dbReference type="PROSITE" id="PS50097">
    <property type="entry name" value="BTB"/>
    <property type="match status" value="1"/>
</dbReference>
<dbReference type="CDD" id="cd18186">
    <property type="entry name" value="BTB_POZ_ZBTB_KLHL-like"/>
    <property type="match status" value="1"/>
</dbReference>
<feature type="compositionally biased region" description="Polar residues" evidence="1">
    <location>
        <begin position="228"/>
        <end position="249"/>
    </location>
</feature>
<dbReference type="InterPro" id="IPR011333">
    <property type="entry name" value="SKP1/BTB/POZ_sf"/>
</dbReference>
<name>A0AAV9NYS4_9PEZI</name>
<dbReference type="GeneID" id="89931472"/>
<dbReference type="Gene3D" id="3.30.710.10">
    <property type="entry name" value="Potassium Channel Kv1.1, Chain A"/>
    <property type="match status" value="1"/>
</dbReference>
<feature type="domain" description="BTB" evidence="2">
    <location>
        <begin position="22"/>
        <end position="91"/>
    </location>
</feature>
<dbReference type="SUPFAM" id="SSF54695">
    <property type="entry name" value="POZ domain"/>
    <property type="match status" value="1"/>
</dbReference>
<dbReference type="Proteomes" id="UP001337655">
    <property type="component" value="Unassembled WGS sequence"/>
</dbReference>
<dbReference type="PANTHER" id="PTHR47843">
    <property type="entry name" value="BTB DOMAIN-CONTAINING PROTEIN-RELATED"/>
    <property type="match status" value="1"/>
</dbReference>
<sequence length="249" mass="27591">MAAATAGEGGRSAKRTKLDFVDTITVLVGANEARFMLHKNVVCATSDFFRAACDGNWKEATDKVIRVPEAEPSVFQFYLAWLYTDRIDLDQNFAIKGQYDAVELSQTYLSLLNAYIFGDIIQDVAFRNALIDKMLVLSKQTDKWPHPREAAKLCQSVSIGSKMVRLLADGYACTFSAETFSRELPNLPAELIKLIAALSNEERYMSNAERRPLGRLKGFYHEAAKQGRASSTNTTEGQSVQIRTTAGGT</sequence>
<evidence type="ECO:0000313" key="4">
    <source>
        <dbReference type="Proteomes" id="UP001337655"/>
    </source>
</evidence>
<dbReference type="Pfam" id="PF00651">
    <property type="entry name" value="BTB"/>
    <property type="match status" value="1"/>
</dbReference>